<dbReference type="InterPro" id="IPR029056">
    <property type="entry name" value="Ribokinase-like"/>
</dbReference>
<reference evidence="13" key="1">
    <citation type="submission" date="2017-01" db="EMBL/GenBank/DDBJ databases">
        <title>Comparative genomics of anhydrobiosis in the tardigrade Hypsibius dujardini.</title>
        <authorList>
            <person name="Yoshida Y."/>
            <person name="Koutsovoulos G."/>
            <person name="Laetsch D."/>
            <person name="Stevens L."/>
            <person name="Kumar S."/>
            <person name="Horikawa D."/>
            <person name="Ishino K."/>
            <person name="Komine S."/>
            <person name="Tomita M."/>
            <person name="Blaxter M."/>
            <person name="Arakawa K."/>
        </authorList>
    </citation>
    <scope>NUCLEOTIDE SEQUENCE [LARGE SCALE GENOMIC DNA]</scope>
    <source>
        <strain evidence="13">Z151</strain>
    </source>
</reference>
<evidence type="ECO:0000256" key="8">
    <source>
        <dbReference type="ARBA" id="ARBA00022777"/>
    </source>
</evidence>
<dbReference type="OrthoDB" id="4994at2759"/>
<sequence>MTFFTIHQVFSGSHPAGMGEIARLQTHGTLPDQPRNDGLHGQRSAVNLNIGTLDGDFIARCREAVKRGNGSTRKPIVLDQDRANKWVSTSLPQTIRMLLSNILPSPNENAIRTETARELMKNMDIIRGNASEILALFGVEGAAFTLGVESMQPVEQAKNLAKDSAARLGCVVVVSGEEDYITDGIRQATLKSGSPMMKRVTGTGCVMTAVIAAFCAVVEDRFVAAHLATAYFGLCGSLAAKKAAAPGSFRTAFIDELFLADFGAMKEIVPS</sequence>
<comment type="pathway">
    <text evidence="3">Cofactor biosynthesis; thiamine diphosphate biosynthesis; 4-methyl-5-(2-phosphoethyl)-thiazole from 5-(2-hydroxyethyl)-4-methylthiazole: step 1/1.</text>
</comment>
<evidence type="ECO:0000256" key="5">
    <source>
        <dbReference type="ARBA" id="ARBA00022679"/>
    </source>
</evidence>
<dbReference type="GO" id="GO:0000287">
    <property type="term" value="F:magnesium ion binding"/>
    <property type="evidence" value="ECO:0007669"/>
    <property type="project" value="InterPro"/>
</dbReference>
<dbReference type="Pfam" id="PF02110">
    <property type="entry name" value="HK"/>
    <property type="match status" value="1"/>
</dbReference>
<dbReference type="PIRSF" id="PIRSF000513">
    <property type="entry name" value="Thz_kinase"/>
    <property type="match status" value="1"/>
</dbReference>
<keyword evidence="10" id="KW-0460">Magnesium</keyword>
<evidence type="ECO:0000256" key="2">
    <source>
        <dbReference type="ARBA" id="ARBA00001946"/>
    </source>
</evidence>
<name>A0A9X6NBQ0_HYPEX</name>
<dbReference type="Proteomes" id="UP000192578">
    <property type="component" value="Unassembled WGS sequence"/>
</dbReference>
<proteinExistence type="predicted"/>
<evidence type="ECO:0000256" key="11">
    <source>
        <dbReference type="ARBA" id="ARBA00022977"/>
    </source>
</evidence>
<dbReference type="GO" id="GO:0004417">
    <property type="term" value="F:hydroxyethylthiazole kinase activity"/>
    <property type="evidence" value="ECO:0007669"/>
    <property type="project" value="UniProtKB-EC"/>
</dbReference>
<keyword evidence="11" id="KW-0784">Thiamine biosynthesis</keyword>
<keyword evidence="9" id="KW-0067">ATP-binding</keyword>
<comment type="caution">
    <text evidence="12">The sequence shown here is derived from an EMBL/GenBank/DDBJ whole genome shotgun (WGS) entry which is preliminary data.</text>
</comment>
<keyword evidence="13" id="KW-1185">Reference proteome</keyword>
<organism evidence="12 13">
    <name type="scientific">Hypsibius exemplaris</name>
    <name type="common">Freshwater tardigrade</name>
    <dbReference type="NCBI Taxonomy" id="2072580"/>
    <lineage>
        <taxon>Eukaryota</taxon>
        <taxon>Metazoa</taxon>
        <taxon>Ecdysozoa</taxon>
        <taxon>Tardigrada</taxon>
        <taxon>Eutardigrada</taxon>
        <taxon>Parachela</taxon>
        <taxon>Hypsibioidea</taxon>
        <taxon>Hypsibiidae</taxon>
        <taxon>Hypsibius</taxon>
    </lineage>
</organism>
<evidence type="ECO:0000313" key="13">
    <source>
        <dbReference type="Proteomes" id="UP000192578"/>
    </source>
</evidence>
<keyword evidence="8 12" id="KW-0418">Kinase</keyword>
<protein>
    <recommendedName>
        <fullName evidence="4">hydroxyethylthiazole kinase</fullName>
        <ecNumber evidence="4">2.7.1.50</ecNumber>
    </recommendedName>
</protein>
<evidence type="ECO:0000256" key="9">
    <source>
        <dbReference type="ARBA" id="ARBA00022840"/>
    </source>
</evidence>
<evidence type="ECO:0000256" key="6">
    <source>
        <dbReference type="ARBA" id="ARBA00022723"/>
    </source>
</evidence>
<evidence type="ECO:0000256" key="3">
    <source>
        <dbReference type="ARBA" id="ARBA00004868"/>
    </source>
</evidence>
<dbReference type="GO" id="GO:0009228">
    <property type="term" value="P:thiamine biosynthetic process"/>
    <property type="evidence" value="ECO:0007669"/>
    <property type="project" value="UniProtKB-KW"/>
</dbReference>
<dbReference type="InterPro" id="IPR000417">
    <property type="entry name" value="Hyethyz_kinase"/>
</dbReference>
<comment type="catalytic activity">
    <reaction evidence="1">
        <text>5-(2-hydroxyethyl)-4-methylthiazole + ATP = 4-methyl-5-(2-phosphooxyethyl)-thiazole + ADP + H(+)</text>
        <dbReference type="Rhea" id="RHEA:24212"/>
        <dbReference type="ChEBI" id="CHEBI:15378"/>
        <dbReference type="ChEBI" id="CHEBI:17957"/>
        <dbReference type="ChEBI" id="CHEBI:30616"/>
        <dbReference type="ChEBI" id="CHEBI:58296"/>
        <dbReference type="ChEBI" id="CHEBI:456216"/>
        <dbReference type="EC" id="2.7.1.50"/>
    </reaction>
</comment>
<dbReference type="SUPFAM" id="SSF53613">
    <property type="entry name" value="Ribokinase-like"/>
    <property type="match status" value="1"/>
</dbReference>
<evidence type="ECO:0000256" key="7">
    <source>
        <dbReference type="ARBA" id="ARBA00022741"/>
    </source>
</evidence>
<gene>
    <name evidence="12" type="ORF">BV898_14988</name>
</gene>
<dbReference type="EC" id="2.7.1.50" evidence="4"/>
<evidence type="ECO:0000313" key="12">
    <source>
        <dbReference type="EMBL" id="OWA50474.1"/>
    </source>
</evidence>
<accession>A0A9X6NBQ0</accession>
<keyword evidence="6" id="KW-0479">Metal-binding</keyword>
<comment type="cofactor">
    <cofactor evidence="2">
        <name>Mg(2+)</name>
        <dbReference type="ChEBI" id="CHEBI:18420"/>
    </cofactor>
</comment>
<dbReference type="GO" id="GO:0005524">
    <property type="term" value="F:ATP binding"/>
    <property type="evidence" value="ECO:0007669"/>
    <property type="project" value="UniProtKB-KW"/>
</dbReference>
<evidence type="ECO:0000256" key="1">
    <source>
        <dbReference type="ARBA" id="ARBA00001771"/>
    </source>
</evidence>
<dbReference type="AlphaFoldDB" id="A0A9X6NBQ0"/>
<keyword evidence="5" id="KW-0808">Transferase</keyword>
<keyword evidence="7" id="KW-0547">Nucleotide-binding</keyword>
<dbReference type="EMBL" id="MTYJ01000193">
    <property type="protein sequence ID" value="OWA50474.1"/>
    <property type="molecule type" value="Genomic_DNA"/>
</dbReference>
<dbReference type="Gene3D" id="3.40.1190.20">
    <property type="match status" value="1"/>
</dbReference>
<evidence type="ECO:0000256" key="4">
    <source>
        <dbReference type="ARBA" id="ARBA00012129"/>
    </source>
</evidence>
<evidence type="ECO:0000256" key="10">
    <source>
        <dbReference type="ARBA" id="ARBA00022842"/>
    </source>
</evidence>